<evidence type="ECO:0008006" key="3">
    <source>
        <dbReference type="Google" id="ProtNLM"/>
    </source>
</evidence>
<dbReference type="EMBL" id="JBHUMD010000030">
    <property type="protein sequence ID" value="MFD2603598.1"/>
    <property type="molecule type" value="Genomic_DNA"/>
</dbReference>
<evidence type="ECO:0000313" key="1">
    <source>
        <dbReference type="EMBL" id="MFD2603598.1"/>
    </source>
</evidence>
<name>A0ABW5NYF9_9FLAO</name>
<gene>
    <name evidence="1" type="ORF">ACFSR3_16145</name>
</gene>
<comment type="caution">
    <text evidence="1">The sequence shown here is derived from an EMBL/GenBank/DDBJ whole genome shotgun (WGS) entry which is preliminary data.</text>
</comment>
<accession>A0ABW5NYF9</accession>
<dbReference type="Proteomes" id="UP001597480">
    <property type="component" value="Unassembled WGS sequence"/>
</dbReference>
<proteinExistence type="predicted"/>
<sequence>MKRFFILFSLIAVVSCRKDFLDDEGKKEPSIFFTFEALREQQKKEQNPEDIPLPPAIDQHYSIHNFLVDSVGSLYYYHHNEPMHSGCGTGLTEDSYPAKFINLNPELLFKIPSTEVEKFIKRKVLTDTIPDNLKFITVGAEKDTFDSQDFLRAFHRFNNETNRVIRRITQEESEVLNHKKRKIPYDYHTIKWDSARTTFRKHI</sequence>
<evidence type="ECO:0000313" key="2">
    <source>
        <dbReference type="Proteomes" id="UP001597480"/>
    </source>
</evidence>
<dbReference type="PROSITE" id="PS51257">
    <property type="entry name" value="PROKAR_LIPOPROTEIN"/>
    <property type="match status" value="1"/>
</dbReference>
<dbReference type="RefSeq" id="WP_379822457.1">
    <property type="nucleotide sequence ID" value="NZ_JBHUMD010000030.1"/>
</dbReference>
<organism evidence="1 2">
    <name type="scientific">Flavobacterium suzhouense</name>
    <dbReference type="NCBI Taxonomy" id="1529638"/>
    <lineage>
        <taxon>Bacteria</taxon>
        <taxon>Pseudomonadati</taxon>
        <taxon>Bacteroidota</taxon>
        <taxon>Flavobacteriia</taxon>
        <taxon>Flavobacteriales</taxon>
        <taxon>Flavobacteriaceae</taxon>
        <taxon>Flavobacterium</taxon>
    </lineage>
</organism>
<protein>
    <recommendedName>
        <fullName evidence="3">Lipoprotein</fullName>
    </recommendedName>
</protein>
<keyword evidence="2" id="KW-1185">Reference proteome</keyword>
<reference evidence="2" key="1">
    <citation type="journal article" date="2019" name="Int. J. Syst. Evol. Microbiol.">
        <title>The Global Catalogue of Microorganisms (GCM) 10K type strain sequencing project: providing services to taxonomists for standard genome sequencing and annotation.</title>
        <authorList>
            <consortium name="The Broad Institute Genomics Platform"/>
            <consortium name="The Broad Institute Genome Sequencing Center for Infectious Disease"/>
            <person name="Wu L."/>
            <person name="Ma J."/>
        </authorList>
    </citation>
    <scope>NUCLEOTIDE SEQUENCE [LARGE SCALE GENOMIC DNA]</scope>
    <source>
        <strain evidence="2">KCTC 42107</strain>
    </source>
</reference>